<dbReference type="eggNOG" id="ENOG503300D">
    <property type="taxonomic scope" value="Bacteria"/>
</dbReference>
<protein>
    <recommendedName>
        <fullName evidence="3">Phage-related protein</fullName>
    </recommendedName>
</protein>
<evidence type="ECO:0000313" key="1">
    <source>
        <dbReference type="EMBL" id="ABQ23661.1"/>
    </source>
</evidence>
<proteinExistence type="predicted"/>
<accession>A5F9K2</accession>
<gene>
    <name evidence="1" type="ordered locus">CKL_4062</name>
</gene>
<dbReference type="AlphaFoldDB" id="A5F9K2"/>
<keyword evidence="1" id="KW-0614">Plasmid</keyword>
<sequence length="128" mass="14115">MGVDITLEGMDKLIDKVQELGRKGASIQNAALKAAAQPVAEEMRNTVGVSDINEKHIRDDIQISGVKTESGRKYIRVGPGKETNWRAKFPEFGTSKMSARPFMGPAYENKKDEAKQIIKEILKEGLGL</sequence>
<dbReference type="Proteomes" id="UP000002411">
    <property type="component" value="Plasmid pCKL555A"/>
</dbReference>
<dbReference type="EMBL" id="CP000674">
    <property type="protein sequence ID" value="ABQ23661.1"/>
    <property type="molecule type" value="Genomic_DNA"/>
</dbReference>
<keyword evidence="2" id="KW-1185">Reference proteome</keyword>
<reference evidence="1 2" key="1">
    <citation type="journal article" date="2008" name="Proc. Natl. Acad. Sci. U.S.A.">
        <title>The genome of Clostridium kluyveri, a strict anaerobe with unique metabolic features.</title>
        <authorList>
            <person name="Seedorf H."/>
            <person name="Fricke W.F."/>
            <person name="Veith B."/>
            <person name="Brueggemann H."/>
            <person name="Liesegang H."/>
            <person name="Strittmatter A."/>
            <person name="Miethke M."/>
            <person name="Buckel W."/>
            <person name="Hinderberger J."/>
            <person name="Li F."/>
            <person name="Hagemeier C."/>
            <person name="Thauer R.K."/>
            <person name="Gottschalk G."/>
        </authorList>
    </citation>
    <scope>NUCLEOTIDE SEQUENCE [LARGE SCALE GENOMIC DNA]</scope>
    <source>
        <strain evidence="2">ATCC 8527 / DSM 555 / NCIMB 10680</strain>
        <plasmid evidence="1 2">pCKL555A</plasmid>
    </source>
</reference>
<dbReference type="KEGG" id="ckl:CKL_4062"/>
<dbReference type="NCBIfam" id="TIGR01725">
    <property type="entry name" value="phge_HK97_gp10"/>
    <property type="match status" value="1"/>
</dbReference>
<organism evidence="1 2">
    <name type="scientific">Clostridium kluyveri (strain ATCC 8527 / DSM 555 / NBRC 12016 / NCIMB 10680 / K1)</name>
    <dbReference type="NCBI Taxonomy" id="431943"/>
    <lineage>
        <taxon>Bacteria</taxon>
        <taxon>Bacillati</taxon>
        <taxon>Bacillota</taxon>
        <taxon>Clostridia</taxon>
        <taxon>Eubacteriales</taxon>
        <taxon>Clostridiaceae</taxon>
        <taxon>Clostridium</taxon>
    </lineage>
</organism>
<evidence type="ECO:0000313" key="2">
    <source>
        <dbReference type="Proteomes" id="UP000002411"/>
    </source>
</evidence>
<dbReference type="RefSeq" id="WP_011930408.1">
    <property type="nucleotide sequence ID" value="NC_009466.1"/>
</dbReference>
<name>A5F9K2_CLOK5</name>
<dbReference type="InterPro" id="IPR010064">
    <property type="entry name" value="HK97-gp10_tail"/>
</dbReference>
<dbReference type="HOGENOM" id="CLU_127674_3_2_9"/>
<evidence type="ECO:0008006" key="3">
    <source>
        <dbReference type="Google" id="ProtNLM"/>
    </source>
</evidence>
<geneLocation type="plasmid" evidence="1 2">
    <name>pCKL555A</name>
</geneLocation>
<dbReference type="Pfam" id="PF04883">
    <property type="entry name" value="HK97-gp10_like"/>
    <property type="match status" value="1"/>
</dbReference>